<feature type="domain" description="CMP/dCMP-type deaminase" evidence="9">
    <location>
        <begin position="1"/>
        <end position="116"/>
    </location>
</feature>
<keyword evidence="5" id="KW-0862">Zinc</keyword>
<dbReference type="EMBL" id="UINC01005416">
    <property type="protein sequence ID" value="SVA21192.1"/>
    <property type="molecule type" value="Genomic_DNA"/>
</dbReference>
<evidence type="ECO:0000259" key="9">
    <source>
        <dbReference type="PROSITE" id="PS51747"/>
    </source>
</evidence>
<dbReference type="GO" id="GO:0008270">
    <property type="term" value="F:zinc ion binding"/>
    <property type="evidence" value="ECO:0007669"/>
    <property type="project" value="InterPro"/>
</dbReference>
<dbReference type="PROSITE" id="PS00903">
    <property type="entry name" value="CYT_DCMP_DEAMINASES_1"/>
    <property type="match status" value="1"/>
</dbReference>
<evidence type="ECO:0000256" key="2">
    <source>
        <dbReference type="ARBA" id="ARBA00004910"/>
    </source>
</evidence>
<name>A0A381TYY4_9ZZZZ</name>
<comment type="pathway">
    <text evidence="1">Cofactor biosynthesis; riboflavin biosynthesis; 5-amino-6-(D-ribitylamino)uracil from GTP: step 2/4.</text>
</comment>
<evidence type="ECO:0000256" key="5">
    <source>
        <dbReference type="ARBA" id="ARBA00022833"/>
    </source>
</evidence>
<dbReference type="GO" id="GO:0009231">
    <property type="term" value="P:riboflavin biosynthetic process"/>
    <property type="evidence" value="ECO:0007669"/>
    <property type="project" value="UniProtKB-UniPathway"/>
</dbReference>
<keyword evidence="8" id="KW-0511">Multifunctional enzyme</keyword>
<comment type="pathway">
    <text evidence="2">Cofactor biosynthesis; riboflavin biosynthesis; 5-amino-6-(D-ribitylamino)uracil from GTP: step 3/4.</text>
</comment>
<dbReference type="NCBIfam" id="TIGR00326">
    <property type="entry name" value="eubact_ribD"/>
    <property type="match status" value="1"/>
</dbReference>
<organism evidence="10">
    <name type="scientific">marine metagenome</name>
    <dbReference type="NCBI Taxonomy" id="408172"/>
    <lineage>
        <taxon>unclassified sequences</taxon>
        <taxon>metagenomes</taxon>
        <taxon>ecological metagenomes</taxon>
    </lineage>
</organism>
<evidence type="ECO:0000256" key="1">
    <source>
        <dbReference type="ARBA" id="ARBA00004882"/>
    </source>
</evidence>
<keyword evidence="4" id="KW-0479">Metal-binding</keyword>
<reference evidence="10" key="1">
    <citation type="submission" date="2018-05" db="EMBL/GenBank/DDBJ databases">
        <authorList>
            <person name="Lanie J.A."/>
            <person name="Ng W.-L."/>
            <person name="Kazmierczak K.M."/>
            <person name="Andrzejewski T.M."/>
            <person name="Davidsen T.M."/>
            <person name="Wayne K.J."/>
            <person name="Tettelin H."/>
            <person name="Glass J.I."/>
            <person name="Rusch D."/>
            <person name="Podicherti R."/>
            <person name="Tsui H.-C.T."/>
            <person name="Winkler M.E."/>
        </authorList>
    </citation>
    <scope>NUCLEOTIDE SEQUENCE</scope>
</reference>
<dbReference type="InterPro" id="IPR002734">
    <property type="entry name" value="RibDG_C"/>
</dbReference>
<dbReference type="AlphaFoldDB" id="A0A381TYY4"/>
<keyword evidence="7" id="KW-0560">Oxidoreductase</keyword>
<dbReference type="InterPro" id="IPR024072">
    <property type="entry name" value="DHFR-like_dom_sf"/>
</dbReference>
<dbReference type="SUPFAM" id="SSF53597">
    <property type="entry name" value="Dihydrofolate reductase-like"/>
    <property type="match status" value="1"/>
</dbReference>
<dbReference type="Gene3D" id="3.40.140.10">
    <property type="entry name" value="Cytidine Deaminase, domain 2"/>
    <property type="match status" value="1"/>
</dbReference>
<evidence type="ECO:0000256" key="4">
    <source>
        <dbReference type="ARBA" id="ARBA00022723"/>
    </source>
</evidence>
<dbReference type="CDD" id="cd01284">
    <property type="entry name" value="Riboflavin_deaminase-reductase"/>
    <property type="match status" value="1"/>
</dbReference>
<dbReference type="InterPro" id="IPR016193">
    <property type="entry name" value="Cytidine_deaminase-like"/>
</dbReference>
<dbReference type="UniPathway" id="UPA00275">
    <property type="reaction ID" value="UER00401"/>
</dbReference>
<dbReference type="PIRSF" id="PIRSF006769">
    <property type="entry name" value="RibD"/>
    <property type="match status" value="1"/>
</dbReference>
<protein>
    <recommendedName>
        <fullName evidence="9">CMP/dCMP-type deaminase domain-containing protein</fullName>
    </recommendedName>
</protein>
<evidence type="ECO:0000256" key="3">
    <source>
        <dbReference type="ARBA" id="ARBA00022619"/>
    </source>
</evidence>
<dbReference type="PANTHER" id="PTHR38011">
    <property type="entry name" value="DIHYDROFOLATE REDUCTASE FAMILY PROTEIN (AFU_ORTHOLOGUE AFUA_8G06820)"/>
    <property type="match status" value="1"/>
</dbReference>
<dbReference type="Pfam" id="PF01872">
    <property type="entry name" value="RibD_C"/>
    <property type="match status" value="1"/>
</dbReference>
<evidence type="ECO:0000256" key="7">
    <source>
        <dbReference type="ARBA" id="ARBA00023002"/>
    </source>
</evidence>
<accession>A0A381TYY4</accession>
<evidence type="ECO:0000313" key="10">
    <source>
        <dbReference type="EMBL" id="SVA21192.1"/>
    </source>
</evidence>
<dbReference type="Pfam" id="PF00383">
    <property type="entry name" value="dCMP_cyt_deam_1"/>
    <property type="match status" value="1"/>
</dbReference>
<dbReference type="PROSITE" id="PS51747">
    <property type="entry name" value="CYT_DCMP_DEAMINASES_2"/>
    <property type="match status" value="1"/>
</dbReference>
<evidence type="ECO:0000256" key="8">
    <source>
        <dbReference type="ARBA" id="ARBA00023268"/>
    </source>
</evidence>
<dbReference type="Gene3D" id="3.40.430.10">
    <property type="entry name" value="Dihydrofolate Reductase, subunit A"/>
    <property type="match status" value="1"/>
</dbReference>
<evidence type="ECO:0000256" key="6">
    <source>
        <dbReference type="ARBA" id="ARBA00022857"/>
    </source>
</evidence>
<dbReference type="InterPro" id="IPR016192">
    <property type="entry name" value="APOBEC/CMP_deaminase_Zn-bd"/>
</dbReference>
<dbReference type="InterPro" id="IPR004794">
    <property type="entry name" value="Eubact_RibD"/>
</dbReference>
<dbReference type="InterPro" id="IPR002125">
    <property type="entry name" value="CMP_dCMP_dom"/>
</dbReference>
<gene>
    <name evidence="10" type="ORF">METZ01_LOCUS74046</name>
</gene>
<sequence>MAEALALAARGRGATSPNPMVGALVTQRGYVVGRGYHARAGGRHAEVVALDEAGDAATGGWLYCTLEPCCHKGRTGPCVERIVQAGLAAVVVGVEDPDPRVRGAGIRYLRERGISVTVGVREAEATRLNEAFFTVQRRARPFVTMKVALSLDGKIAVAPGERTQLTGHEASAHAHDVRGVVDAIAVGSETVVVDDPLLTARGAERQRPLVRVVFDTRMRTPPTARLLGTLDAGPVVIVTTEAGVARWPDRAGGLERAGAVVEVLPARDPAAALSRLLVHDVSDLLLEGGALLHQSMWGAGLVDRVRLYLAPVVLGETGVAWVPLGQVSIATLGESAPRWLGRDLLLETDVHRVD</sequence>
<keyword evidence="3" id="KW-0686">Riboflavin biosynthesis</keyword>
<dbReference type="GO" id="GO:0008703">
    <property type="term" value="F:5-amino-6-(5-phosphoribosylamino)uracil reductase activity"/>
    <property type="evidence" value="ECO:0007669"/>
    <property type="project" value="InterPro"/>
</dbReference>
<dbReference type="PANTHER" id="PTHR38011:SF7">
    <property type="entry name" value="2,5-DIAMINO-6-RIBOSYLAMINO-4(3H)-PYRIMIDINONE 5'-PHOSPHATE REDUCTASE"/>
    <property type="match status" value="1"/>
</dbReference>
<dbReference type="InterPro" id="IPR050765">
    <property type="entry name" value="Riboflavin_Biosynth_HTPR"/>
</dbReference>
<keyword evidence="6" id="KW-0521">NADP</keyword>
<dbReference type="GO" id="GO:0008835">
    <property type="term" value="F:diaminohydroxyphosphoribosylaminopyrimidine deaminase activity"/>
    <property type="evidence" value="ECO:0007669"/>
    <property type="project" value="InterPro"/>
</dbReference>
<proteinExistence type="predicted"/>
<dbReference type="SUPFAM" id="SSF53927">
    <property type="entry name" value="Cytidine deaminase-like"/>
    <property type="match status" value="1"/>
</dbReference>